<dbReference type="InterPro" id="IPR029249">
    <property type="entry name" value="Rotatin_N"/>
</dbReference>
<dbReference type="GO" id="GO:0005813">
    <property type="term" value="C:centrosome"/>
    <property type="evidence" value="ECO:0007669"/>
    <property type="project" value="InterPro"/>
</dbReference>
<evidence type="ECO:0000313" key="2">
    <source>
        <dbReference type="EMBL" id="OAD62796.1"/>
    </source>
</evidence>
<dbReference type="GO" id="GO:0010457">
    <property type="term" value="P:centriole-centriole cohesion"/>
    <property type="evidence" value="ECO:0007669"/>
    <property type="project" value="TreeGrafter"/>
</dbReference>
<keyword evidence="3" id="KW-1185">Reference proteome</keyword>
<organism evidence="2 3">
    <name type="scientific">Eufriesea mexicana</name>
    <dbReference type="NCBI Taxonomy" id="516756"/>
    <lineage>
        <taxon>Eukaryota</taxon>
        <taxon>Metazoa</taxon>
        <taxon>Ecdysozoa</taxon>
        <taxon>Arthropoda</taxon>
        <taxon>Hexapoda</taxon>
        <taxon>Insecta</taxon>
        <taxon>Pterygota</taxon>
        <taxon>Neoptera</taxon>
        <taxon>Endopterygota</taxon>
        <taxon>Hymenoptera</taxon>
        <taxon>Apocrita</taxon>
        <taxon>Aculeata</taxon>
        <taxon>Apoidea</taxon>
        <taxon>Anthophila</taxon>
        <taxon>Apidae</taxon>
        <taxon>Eufriesea</taxon>
    </lineage>
</organism>
<evidence type="ECO:0000313" key="3">
    <source>
        <dbReference type="Proteomes" id="UP000250275"/>
    </source>
</evidence>
<feature type="domain" description="Rotatin N-terminal" evidence="1">
    <location>
        <begin position="127"/>
        <end position="222"/>
    </location>
</feature>
<sequence length="2200" mass="251761">MSTVTSGETVAGHIRFSPRGFWKNTVEKSLNSAITLALIECDEVQTKIDEEYKNTRNLSASTITLAATLRNDPCELQHPMIEVNQNWVSIGTQVVDYSETRAVDIGSWKAGQKSRSWLNKHSHNIEEIRLRALNNIISKYDLGFGCDCDAVKKELITKLFNWFSFEAFSQTEKVLDLLLRLLKTDDKSHLNAFGKLRFQNELHELRRKLGSEWYEKINEIEEIVLNSDKIQTTSSNTVPFDLTLECGDGTPISKATEGGIKWLIMPWQPLVTSDRGVLAAVEEALNNSLDTNLILHTCQFITNVMMQDFPAEVFLQRPAIVSILHNLLESSINTSSANFRSIVPMVLKTLHKLTRSLRLRIYYYCEPCIANKKQKLLAGALSNNVYSSSETRDSPDGGFPEANYQAYQSTGTSERSQSISDNIDDSILQLQQMLIPTFCIETLKHVISQLSISINLTFLLRNVKYVTDVVYELVQLLIISVMPNIWLCNDNIALKIIEDMKILFGILGDVIEYFRNYSTMDDFRITYLHLVTITMKLLSHIVPLEIADIIFPKSLKTSICVAIMDAAIYFLYPKLHLILQEYGRQFQSNDEIAYIKLFDETRVITKSMQAAISLTKNTSDLTHSDILKMMYASKLSLSYHKNFSVIKKIIKFLQNINRYSLNNEDQTLSIKLILNLLANADTDIQYVTYLECHTLIKNILGVEYNKEKLSWENLIFLFDWSVLTEIISYGVTHDDKRIREMSEEILIYILKGRLQMGENGWLKSLEAILPVLPLLQCHAHSSTTLGQCIMKIFDPDVSTNIQLPYIEVLKGNLRFLFSSDGDIREEAICRLIWLLGKEKDSVQKLPRLSSLHDLPLSSLCIFDRQTFFKKSEGNYQRSNLLSVLEMLNEPNIDPKIRKSALVQISVMLSDSSLHKLFINENGLPLILNIFNSALVEKECINYPDSAIPIITILKLLSSTECLFLFPNNECVKTDGSQLLCLLLYNEYIMRLNEKHTENYNQLNISLPHIIVSKMKLPFLCKSHWKISMHRRSDMSVLHNNNPLVSTFIRQYWIWEWNGGTNVLWKNLKDFHDSDISEKLKIQENEFSVLRFSFPHYCCQQQLYNIQNSTTHDSVSCTLDYLTMYIKFYKMQQYEEVKDISLLPWEQTFERFLLSQPASKEDCDLFVEVLNFLQLYINITKNGKYKWTNKIIKNITKSLAELLKNSELDNQNVHQSILKLARTCAAVEKTEKTTVENQDVWLHFIELIVSTLCLGDQQHFYNLAYLDWLLTCLTYLIGKCHWTNYKNLLISLGNTLIELIISFHGAGTVSFMGLSITRNSIICLNHLLYQMQINFNKNTFALFWYEEGRMLNWLPTLWQNRDPLVRASALQLLAGLMNNLHTASQLLNSIALAPSELCQTLLQCIANREESCIVREQACCAFSSLVKNCNSIIFQYMDSLKANAILIYIEQNNTYYEISVLCSNIYMFTSLDCDHMDNQEQETGKVPSIHSIQSSNTSLVPRTISHLYNCQDELQPFSTRGSTTTDMDNYLQLIATPSLITAVCRLLNNLILVGKQEVVHHIYEHSIDKYLIGCINDIPKDVKTEKNLTHYCDILEMYIGICTVLTNCITHSNEYILVANFSVDSLYTLFCFLNNDLYCNRTSQLISLRNKLWTEIFNFIAILSLTENQHFESIQAALELRGPEAVLLSICLAMKDSSPELRISAIGCLAFLLSQEIQKDSLGKSSVSLQSVMDTAFTRSSSDNRNHLKEIIYDVNKLSLQSANVHSRKSNENEDFPLTCEKPGNCEVETNEIAMSEELCSILLHLFIAHNYNRSKKNKKLSEDKDLITSALTNLLCVSNTAKKVALEENLPETAVMILKELYVRLNLQPFELIKNQIDREKKIHPLLHDLNAIFILLMNFMYGNTEVKEVLTKVGLADVLHKLWAWIALSKTVSTTALKLLATYTTKCTTAAQSLTLTTILPGTGLRKTPNTLALIHVIVQLVCKEIDKAGQFFDNHKLHFAFHILRNAIHVHECRVSISKSNLLQFFTKIHPITTKRVKPWPLVELYCLEFLIDFTYYEEGQLCVPKAVDGLDVLLQLSKYSSSSNRILAISILRNLAFNMTNRPRLLSSVDFINVLHDIFKNGSLDEIKIAGSMLWSLVSNNQKGKLIARSAGFSQSLQETLGRFTLLNVDDRKEEEDLIKMLQYILRILSPIDTKND</sequence>
<proteinExistence type="predicted"/>
<protein>
    <submittedName>
        <fullName evidence="2">Rotatin</fullName>
    </submittedName>
</protein>
<evidence type="ECO:0000259" key="1">
    <source>
        <dbReference type="Pfam" id="PF14726"/>
    </source>
</evidence>
<dbReference type="Gene3D" id="1.25.10.10">
    <property type="entry name" value="Leucine-rich Repeat Variant"/>
    <property type="match status" value="2"/>
</dbReference>
<reference evidence="2 3" key="1">
    <citation type="submission" date="2015-07" db="EMBL/GenBank/DDBJ databases">
        <title>The genome of Eufriesea mexicana.</title>
        <authorList>
            <person name="Pan H."/>
            <person name="Kapheim K."/>
        </authorList>
    </citation>
    <scope>NUCLEOTIDE SEQUENCE [LARGE SCALE GENOMIC DNA]</scope>
    <source>
        <strain evidence="2">0111107269</strain>
        <tissue evidence="2">Whole body</tissue>
    </source>
</reference>
<dbReference type="GO" id="GO:0032053">
    <property type="term" value="P:ciliary basal body organization"/>
    <property type="evidence" value="ECO:0007669"/>
    <property type="project" value="TreeGrafter"/>
</dbReference>
<dbReference type="InterPro" id="IPR011989">
    <property type="entry name" value="ARM-like"/>
</dbReference>
<dbReference type="SUPFAM" id="SSF48371">
    <property type="entry name" value="ARM repeat"/>
    <property type="match status" value="1"/>
</dbReference>
<dbReference type="Pfam" id="PF14726">
    <property type="entry name" value="RTTN_N"/>
    <property type="match status" value="1"/>
</dbReference>
<dbReference type="GO" id="GO:0005814">
    <property type="term" value="C:centriole"/>
    <property type="evidence" value="ECO:0007669"/>
    <property type="project" value="TreeGrafter"/>
</dbReference>
<dbReference type="GO" id="GO:0036064">
    <property type="term" value="C:ciliary basal body"/>
    <property type="evidence" value="ECO:0007669"/>
    <property type="project" value="InterPro"/>
</dbReference>
<dbReference type="InterPro" id="IPR030791">
    <property type="entry name" value="Rotatin"/>
</dbReference>
<name>A0A310SXI6_9HYME</name>
<dbReference type="Proteomes" id="UP000250275">
    <property type="component" value="Unassembled WGS sequence"/>
</dbReference>
<dbReference type="OrthoDB" id="428850at2759"/>
<dbReference type="PANTHER" id="PTHR31691:SF1">
    <property type="entry name" value="ROTATIN"/>
    <property type="match status" value="1"/>
</dbReference>
<gene>
    <name evidence="2" type="ORF">WN48_07463</name>
</gene>
<dbReference type="GO" id="GO:0007099">
    <property type="term" value="P:centriole replication"/>
    <property type="evidence" value="ECO:0007669"/>
    <property type="project" value="TreeGrafter"/>
</dbReference>
<dbReference type="InterPro" id="IPR016024">
    <property type="entry name" value="ARM-type_fold"/>
</dbReference>
<dbReference type="PANTHER" id="PTHR31691">
    <property type="entry name" value="ROTATIN"/>
    <property type="match status" value="1"/>
</dbReference>
<dbReference type="EMBL" id="KQ759804">
    <property type="protein sequence ID" value="OAD62796.1"/>
    <property type="molecule type" value="Genomic_DNA"/>
</dbReference>
<accession>A0A310SXI6</accession>